<dbReference type="InterPro" id="IPR006320">
    <property type="entry name" value="PTS_Nitro_regul"/>
</dbReference>
<dbReference type="NCBIfam" id="TIGR01419">
    <property type="entry name" value="nitro_reg_IIA"/>
    <property type="match status" value="1"/>
</dbReference>
<keyword evidence="2" id="KW-0808">Transferase</keyword>
<dbReference type="RefSeq" id="WP_045446324.1">
    <property type="nucleotide sequence ID" value="NZ_BBIO01000008.1"/>
</dbReference>
<dbReference type="GO" id="GO:0030295">
    <property type="term" value="F:protein kinase activator activity"/>
    <property type="evidence" value="ECO:0007669"/>
    <property type="project" value="TreeGrafter"/>
</dbReference>
<gene>
    <name evidence="4" type="ORF">M2A_1873</name>
</gene>
<protein>
    <submittedName>
        <fullName evidence="4">PTS IIA-like nitrogen-regulatory protein PtsN</fullName>
    </submittedName>
</protein>
<dbReference type="PANTHER" id="PTHR47738:SF1">
    <property type="entry name" value="NITROGEN REGULATORY PROTEIN"/>
    <property type="match status" value="1"/>
</dbReference>
<dbReference type="Proteomes" id="UP000028702">
    <property type="component" value="Unassembled WGS sequence"/>
</dbReference>
<dbReference type="PANTHER" id="PTHR47738">
    <property type="entry name" value="PTS SYSTEM FRUCTOSE-LIKE EIIA COMPONENT-RELATED"/>
    <property type="match status" value="1"/>
</dbReference>
<feature type="domain" description="PTS EIIA type-2" evidence="3">
    <location>
        <begin position="5"/>
        <end position="148"/>
    </location>
</feature>
<evidence type="ECO:0000256" key="1">
    <source>
        <dbReference type="ARBA" id="ARBA00004496"/>
    </source>
</evidence>
<dbReference type="AlphaFoldDB" id="A0A081BBF6"/>
<accession>A0A081BBF6</accession>
<dbReference type="InterPro" id="IPR002178">
    <property type="entry name" value="PTS_EIIA_type-2_dom"/>
</dbReference>
<name>A0A081BBF6_9HYPH</name>
<dbReference type="CDD" id="cd00211">
    <property type="entry name" value="PTS_IIA_fru"/>
    <property type="match status" value="1"/>
</dbReference>
<dbReference type="InterPro" id="IPR016152">
    <property type="entry name" value="PTrfase/Anion_transptr"/>
</dbReference>
<organism evidence="4 5">
    <name type="scientific">Tepidicaulis marinus</name>
    <dbReference type="NCBI Taxonomy" id="1333998"/>
    <lineage>
        <taxon>Bacteria</taxon>
        <taxon>Pseudomonadati</taxon>
        <taxon>Pseudomonadota</taxon>
        <taxon>Alphaproteobacteria</taxon>
        <taxon>Hyphomicrobiales</taxon>
        <taxon>Parvibaculaceae</taxon>
        <taxon>Tepidicaulis</taxon>
    </lineage>
</organism>
<dbReference type="STRING" id="1333998.M2A_1873"/>
<dbReference type="PROSITE" id="PS51094">
    <property type="entry name" value="PTS_EIIA_TYPE_2"/>
    <property type="match status" value="1"/>
</dbReference>
<reference evidence="4 5" key="1">
    <citation type="submission" date="2014-07" db="EMBL/GenBank/DDBJ databases">
        <title>Tepidicaulis marinum gen. nov., sp. nov., a novel marine bacterium denitrifying nitrate to nitrous oxide strictly under microaerobic conditions.</title>
        <authorList>
            <person name="Takeuchi M."/>
            <person name="Yamagishi T."/>
            <person name="Kamagata Y."/>
            <person name="Oshima K."/>
            <person name="Hattori M."/>
            <person name="Katayama T."/>
            <person name="Hanada S."/>
            <person name="Tamaki H."/>
            <person name="Marumo K."/>
            <person name="Maeda H."/>
            <person name="Nedachi M."/>
            <person name="Iwasaki W."/>
            <person name="Suwa Y."/>
            <person name="Sakata S."/>
        </authorList>
    </citation>
    <scope>NUCLEOTIDE SEQUENCE [LARGE SCALE GENOMIC DNA]</scope>
    <source>
        <strain evidence="4 5">MA2</strain>
    </source>
</reference>
<dbReference type="GO" id="GO:0008982">
    <property type="term" value="F:protein-N(PI)-phosphohistidine-sugar phosphotransferase activity"/>
    <property type="evidence" value="ECO:0007669"/>
    <property type="project" value="InterPro"/>
</dbReference>
<dbReference type="eggNOG" id="COG1762">
    <property type="taxonomic scope" value="Bacteria"/>
</dbReference>
<keyword evidence="5" id="KW-1185">Reference proteome</keyword>
<comment type="subcellular location">
    <subcellularLocation>
        <location evidence="1">Cytoplasm</location>
    </subcellularLocation>
</comment>
<dbReference type="SUPFAM" id="SSF55804">
    <property type="entry name" value="Phoshotransferase/anion transport protein"/>
    <property type="match status" value="1"/>
</dbReference>
<dbReference type="Pfam" id="PF00359">
    <property type="entry name" value="PTS_EIIA_2"/>
    <property type="match status" value="1"/>
</dbReference>
<dbReference type="EMBL" id="BBIO01000008">
    <property type="protein sequence ID" value="GAK45374.1"/>
    <property type="molecule type" value="Genomic_DNA"/>
</dbReference>
<dbReference type="Gene3D" id="3.40.930.10">
    <property type="entry name" value="Mannitol-specific EII, Chain A"/>
    <property type="match status" value="1"/>
</dbReference>
<sequence>MDLQDLVIPEGVIAHLKVTSKKQALQELAAKAAQVTELDERKIFETLLERERLGSTGVGQGIAIPHGKLASLDKLHGLFARLDHPIDFDSVDEKPVDLIFLLLAPESAGADHLKALARISRLLRNQKMVEKLRATENNEALYALLTEPSASATSVA</sequence>
<dbReference type="FunFam" id="3.40.930.10:FF:000009">
    <property type="entry name" value="PTS system, fructose specific IIABC component"/>
    <property type="match status" value="1"/>
</dbReference>
<dbReference type="InterPro" id="IPR051541">
    <property type="entry name" value="PTS_SugarTrans_NitroReg"/>
</dbReference>
<evidence type="ECO:0000259" key="3">
    <source>
        <dbReference type="PROSITE" id="PS51094"/>
    </source>
</evidence>
<proteinExistence type="predicted"/>
<dbReference type="PROSITE" id="PS00372">
    <property type="entry name" value="PTS_EIIA_TYPE_2_HIS"/>
    <property type="match status" value="1"/>
</dbReference>
<evidence type="ECO:0000313" key="4">
    <source>
        <dbReference type="EMBL" id="GAK45374.1"/>
    </source>
</evidence>
<dbReference type="GO" id="GO:0009401">
    <property type="term" value="P:phosphoenolpyruvate-dependent sugar phosphotransferase system"/>
    <property type="evidence" value="ECO:0007669"/>
    <property type="project" value="InterPro"/>
</dbReference>
<comment type="caution">
    <text evidence="4">The sequence shown here is derived from an EMBL/GenBank/DDBJ whole genome shotgun (WGS) entry which is preliminary data.</text>
</comment>
<dbReference type="GO" id="GO:0005737">
    <property type="term" value="C:cytoplasm"/>
    <property type="evidence" value="ECO:0007669"/>
    <property type="project" value="UniProtKB-SubCell"/>
</dbReference>
<evidence type="ECO:0000256" key="2">
    <source>
        <dbReference type="ARBA" id="ARBA00022679"/>
    </source>
</evidence>
<evidence type="ECO:0000313" key="5">
    <source>
        <dbReference type="Proteomes" id="UP000028702"/>
    </source>
</evidence>